<proteinExistence type="predicted"/>
<dbReference type="KEGG" id="ote:Oter_0616"/>
<dbReference type="HOGENOM" id="CLU_049016_0_0_0"/>
<dbReference type="Proteomes" id="UP000007013">
    <property type="component" value="Chromosome"/>
</dbReference>
<dbReference type="PROSITE" id="PS51257">
    <property type="entry name" value="PROKAR_LIPOPROTEIN"/>
    <property type="match status" value="1"/>
</dbReference>
<dbReference type="Gene3D" id="2.40.160.10">
    <property type="entry name" value="Porin"/>
    <property type="match status" value="1"/>
</dbReference>
<feature type="signal peptide" evidence="1">
    <location>
        <begin position="1"/>
        <end position="33"/>
    </location>
</feature>
<reference evidence="2 3" key="1">
    <citation type="journal article" date="2011" name="J. Bacteriol.">
        <title>Genome sequence of the verrucomicrobium Opitutus terrae PB90-1, an abundant inhabitant of rice paddy soil ecosystems.</title>
        <authorList>
            <person name="van Passel M.W."/>
            <person name="Kant R."/>
            <person name="Palva A."/>
            <person name="Copeland A."/>
            <person name="Lucas S."/>
            <person name="Lapidus A."/>
            <person name="Glavina del Rio T."/>
            <person name="Pitluck S."/>
            <person name="Goltsman E."/>
            <person name="Clum A."/>
            <person name="Sun H."/>
            <person name="Schmutz J."/>
            <person name="Larimer F.W."/>
            <person name="Land M.L."/>
            <person name="Hauser L."/>
            <person name="Kyrpides N."/>
            <person name="Mikhailova N."/>
            <person name="Richardson P.P."/>
            <person name="Janssen P.H."/>
            <person name="de Vos W.M."/>
            <person name="Smidt H."/>
        </authorList>
    </citation>
    <scope>NUCLEOTIDE SEQUENCE [LARGE SCALE GENOMIC DNA]</scope>
    <source>
        <strain evidence="3">DSM 11246 / JCM 15787 / PB90-1</strain>
    </source>
</reference>
<dbReference type="STRING" id="452637.Oter_0616"/>
<name>B1ZTG1_OPITP</name>
<dbReference type="AlphaFoldDB" id="B1ZTG1"/>
<dbReference type="RefSeq" id="WP_012373444.1">
    <property type="nucleotide sequence ID" value="NC_010571.1"/>
</dbReference>
<dbReference type="EMBL" id="CP001032">
    <property type="protein sequence ID" value="ACB73906.1"/>
    <property type="molecule type" value="Genomic_DNA"/>
</dbReference>
<feature type="chain" id="PRO_5002774908" evidence="1">
    <location>
        <begin position="34"/>
        <end position="407"/>
    </location>
</feature>
<evidence type="ECO:0000256" key="1">
    <source>
        <dbReference type="SAM" id="SignalP"/>
    </source>
</evidence>
<organism evidence="2 3">
    <name type="scientific">Opitutus terrae (strain DSM 11246 / JCM 15787 / PB90-1)</name>
    <dbReference type="NCBI Taxonomy" id="452637"/>
    <lineage>
        <taxon>Bacteria</taxon>
        <taxon>Pseudomonadati</taxon>
        <taxon>Verrucomicrobiota</taxon>
        <taxon>Opitutia</taxon>
        <taxon>Opitutales</taxon>
        <taxon>Opitutaceae</taxon>
        <taxon>Opitutus</taxon>
    </lineage>
</organism>
<dbReference type="InterPro" id="IPR023614">
    <property type="entry name" value="Porin_dom_sf"/>
</dbReference>
<evidence type="ECO:0000313" key="2">
    <source>
        <dbReference type="EMBL" id="ACB73906.1"/>
    </source>
</evidence>
<dbReference type="OrthoDB" id="197869at2"/>
<dbReference type="eggNOG" id="COG3203">
    <property type="taxonomic scope" value="Bacteria"/>
</dbReference>
<keyword evidence="1" id="KW-0732">Signal</keyword>
<dbReference type="SUPFAM" id="SSF56935">
    <property type="entry name" value="Porins"/>
    <property type="match status" value="1"/>
</dbReference>
<sequence>MLTRRLPSPPLSFFGGRTVALAALAMASAVSCAASVTWKNIQFGGFASQGWLYSSDNNLPTTNKGGTWDFREIGLNASTTLGSRLRVGAQAFAQSLGEIGEDKVLLDWAIVDYSFHPAFGLRAGRIKYPKGLYGEALDLDALRPFVFLPMAVYNPVLRDFNASFDGGMVYGSVPVRGGSLDYKLFAGRIPMSPEKGVAEFVNNEGFIVAPGVRDLEMDSVLGGQLTWTPPVDGLKFVYSYSEFREFVGAGPFVYYPAVDFVLGLDRLRWHTVSAEYTWKNWVFASEWQRATGHVGYSAQPLLPYTVDPFGWDGWYVSAACRVHPKLELGTYYGSLKNKGNNVEARPDDQHDLAVSARYDLNDHVLFKLEAHYVDGGYQTFNTPRIPNPPATLSDDNVIVAFKTTFVF</sequence>
<protein>
    <submittedName>
        <fullName evidence="2">Uncharacterized protein</fullName>
    </submittedName>
</protein>
<keyword evidence="3" id="KW-1185">Reference proteome</keyword>
<accession>B1ZTG1</accession>
<evidence type="ECO:0000313" key="3">
    <source>
        <dbReference type="Proteomes" id="UP000007013"/>
    </source>
</evidence>
<gene>
    <name evidence="2" type="ordered locus">Oter_0616</name>
</gene>